<organism evidence="2 3">
    <name type="scientific">Staphylococcus shinii</name>
    <dbReference type="NCBI Taxonomy" id="2912228"/>
    <lineage>
        <taxon>Bacteria</taxon>
        <taxon>Bacillati</taxon>
        <taxon>Bacillota</taxon>
        <taxon>Bacilli</taxon>
        <taxon>Bacillales</taxon>
        <taxon>Staphylococcaceae</taxon>
        <taxon>Staphylococcus</taxon>
    </lineage>
</organism>
<feature type="transmembrane region" description="Helical" evidence="1">
    <location>
        <begin position="77"/>
        <end position="99"/>
    </location>
</feature>
<feature type="transmembrane region" description="Helical" evidence="1">
    <location>
        <begin position="348"/>
        <end position="365"/>
    </location>
</feature>
<evidence type="ECO:0000313" key="3">
    <source>
        <dbReference type="Proteomes" id="UP000286317"/>
    </source>
</evidence>
<dbReference type="RefSeq" id="WP_119605247.1">
    <property type="nucleotide sequence ID" value="NZ_JAWVBI010000001.1"/>
</dbReference>
<dbReference type="Pfam" id="PF09586">
    <property type="entry name" value="YfhO"/>
    <property type="match status" value="1"/>
</dbReference>
<name>A0A418IF12_9STAP</name>
<feature type="transmembrane region" description="Helical" evidence="1">
    <location>
        <begin position="832"/>
        <end position="852"/>
    </location>
</feature>
<sequence length="859" mass="100755">MKRKLLYLCLFIILAIIGHSYVTYRYIYDGVLFTGPNDGIEQMIPIQMYLFDNWSKGNWFYASDFGLGGDFFTDLSYYFSTNIIFIFNVAVIVVLKTFIPLNTSDVMFWTTNALIISIIKSAIAMLGTFIFVRYISFNRNIAILAAFIFVVSPLYFRFTVYWPFFSDIFIWLPLLLWSIERFLKSGKIGWFILIVAISLINNFYFAYYQLLTGILYLSVRVLFRHKNDLVPRFKAFWSLALTSFIALGCSLFVFFHAVQGFINNRRTPFDSKVDLFEHFNQNTNIFYDNYLIVLSFITLQALLSFKLYKHYYFKLFALLTFISIVASFIPFIDQIFNGFSAPQKRWHYLISLNAAVLISFYIKYFRTLSLKNYVFSSIVALSYLFISAWYYSDFVSWLWFTPIVSTIGFLILLVNHAKSRVKLTYLFIISIMILNLLISFVFIRNQIYFEDHVERANKDYINASLFNTPLQRQLVSQMTHHKSEDERIDWRVNEQDNTPMYQHFKGISIYSSIFDHNILDYYYDALKINMQEESVSRYQSTNARQNINSLFSVQFLMLKDYQNNVPAFFKKVKTEGQYQIYENTLNLPSVRVTNRVYDSNAINTPIDREHAMIDGVVVNGKGQKYTDTAQNLLNQTQISYKNIKQMNGQHIHLNNDNSRIQLHIPEHLRERFSDFYLTLKVKRGYPDSNFTVNINDYANHRLFNNSTYRTGVDTQLYKTQPDAQGNININLSPSGNYQLDIKNLHGENYQKLQGAHGSKTNIGHYRNIKNGVKVNLSSHQNGIASINIPYRDGMTAYIDGKKVKPFKVNYMMTGVSVNKDTRQIMIKYRPKYWYTMIIISSIFILSTITWLIRKKIKNK</sequence>
<feature type="transmembrane region" description="Helical" evidence="1">
    <location>
        <begin position="397"/>
        <end position="416"/>
    </location>
</feature>
<gene>
    <name evidence="2" type="ORF">BU112_08200</name>
</gene>
<accession>A0A418IF12</accession>
<keyword evidence="1" id="KW-0472">Membrane</keyword>
<dbReference type="OrthoDB" id="9815466at2"/>
<dbReference type="InterPro" id="IPR018580">
    <property type="entry name" value="Uncharacterised_YfhO"/>
</dbReference>
<dbReference type="AlphaFoldDB" id="A0A418IF12"/>
<reference evidence="2 3" key="1">
    <citation type="journal article" date="2016" name="Front. Microbiol.">
        <title>Comprehensive Phylogenetic Analysis of Bovine Non-aureus Staphylococci Species Based on Whole-Genome Sequencing.</title>
        <authorList>
            <person name="Naushad S."/>
            <person name="Barkema H.W."/>
            <person name="Luby C."/>
            <person name="Condas L.A."/>
            <person name="Nobrega D.B."/>
            <person name="Carson D.A."/>
            <person name="De Buck J."/>
        </authorList>
    </citation>
    <scope>NUCLEOTIDE SEQUENCE [LARGE SCALE GENOMIC DNA]</scope>
    <source>
        <strain evidence="2 3">SNUC 4554</strain>
    </source>
</reference>
<dbReference type="PANTHER" id="PTHR38454">
    <property type="entry name" value="INTEGRAL MEMBRANE PROTEIN-RELATED"/>
    <property type="match status" value="1"/>
</dbReference>
<dbReference type="PANTHER" id="PTHR38454:SF1">
    <property type="entry name" value="INTEGRAL MEMBRANE PROTEIN"/>
    <property type="match status" value="1"/>
</dbReference>
<feature type="transmembrane region" description="Helical" evidence="1">
    <location>
        <begin position="235"/>
        <end position="258"/>
    </location>
</feature>
<feature type="transmembrane region" description="Helical" evidence="1">
    <location>
        <begin position="290"/>
        <end position="308"/>
    </location>
</feature>
<keyword evidence="1" id="KW-0812">Transmembrane</keyword>
<feature type="transmembrane region" description="Helical" evidence="1">
    <location>
        <begin position="372"/>
        <end position="391"/>
    </location>
</feature>
<dbReference type="EMBL" id="QXUF01000051">
    <property type="protein sequence ID" value="RIN00708.1"/>
    <property type="molecule type" value="Genomic_DNA"/>
</dbReference>
<evidence type="ECO:0008006" key="4">
    <source>
        <dbReference type="Google" id="ProtNLM"/>
    </source>
</evidence>
<evidence type="ECO:0000313" key="2">
    <source>
        <dbReference type="EMBL" id="RIN00708.1"/>
    </source>
</evidence>
<keyword evidence="3" id="KW-1185">Reference proteome</keyword>
<dbReference type="Proteomes" id="UP000286317">
    <property type="component" value="Unassembled WGS sequence"/>
</dbReference>
<feature type="transmembrane region" description="Helical" evidence="1">
    <location>
        <begin position="206"/>
        <end position="223"/>
    </location>
</feature>
<keyword evidence="1" id="KW-1133">Transmembrane helix</keyword>
<comment type="caution">
    <text evidence="2">The sequence shown here is derived from an EMBL/GenBank/DDBJ whole genome shotgun (WGS) entry which is preliminary data.</text>
</comment>
<protein>
    <recommendedName>
        <fullName evidence="4">YfhO family protein</fullName>
    </recommendedName>
</protein>
<feature type="transmembrane region" description="Helical" evidence="1">
    <location>
        <begin position="141"/>
        <end position="162"/>
    </location>
</feature>
<evidence type="ECO:0000256" key="1">
    <source>
        <dbReference type="SAM" id="Phobius"/>
    </source>
</evidence>
<feature type="transmembrane region" description="Helical" evidence="1">
    <location>
        <begin position="315"/>
        <end position="336"/>
    </location>
</feature>
<proteinExistence type="predicted"/>
<feature type="transmembrane region" description="Helical" evidence="1">
    <location>
        <begin position="423"/>
        <end position="443"/>
    </location>
</feature>
<feature type="transmembrane region" description="Helical" evidence="1">
    <location>
        <begin position="111"/>
        <end position="135"/>
    </location>
</feature>